<evidence type="ECO:0000259" key="1">
    <source>
        <dbReference type="PROSITE" id="PS51186"/>
    </source>
</evidence>
<dbReference type="Gene3D" id="3.40.630.30">
    <property type="match status" value="1"/>
</dbReference>
<accession>A0A1B9IYX2</accession>
<reference evidence="3" key="2">
    <citation type="submission" date="2013-12" db="EMBL/GenBank/DDBJ databases">
        <title>Evolution of pathogenesis and genome organization in the Tremellales.</title>
        <authorList>
            <person name="Cuomo C."/>
            <person name="Litvintseva A."/>
            <person name="Heitman J."/>
            <person name="Chen Y."/>
            <person name="Sun S."/>
            <person name="Springer D."/>
            <person name="Dromer F."/>
            <person name="Young S."/>
            <person name="Zeng Q."/>
            <person name="Chapman S."/>
            <person name="Gujja S."/>
            <person name="Saif S."/>
            <person name="Birren B."/>
        </authorList>
    </citation>
    <scope>NUCLEOTIDE SEQUENCE [LARGE SCALE GENOMIC DNA]</scope>
    <source>
        <strain evidence="3">CBS 10435</strain>
    </source>
</reference>
<dbReference type="PANTHER" id="PTHR43138:SF1">
    <property type="entry name" value="N-ACETYLTRANSFERASE ACA1"/>
    <property type="match status" value="1"/>
</dbReference>
<dbReference type="OrthoDB" id="10264707at2759"/>
<protein>
    <recommendedName>
        <fullName evidence="1">N-acetyltransferase domain-containing protein</fullName>
    </recommendedName>
</protein>
<dbReference type="GO" id="GO:0016747">
    <property type="term" value="F:acyltransferase activity, transferring groups other than amino-acyl groups"/>
    <property type="evidence" value="ECO:0007669"/>
    <property type="project" value="InterPro"/>
</dbReference>
<proteinExistence type="predicted"/>
<evidence type="ECO:0000313" key="3">
    <source>
        <dbReference type="Proteomes" id="UP000092583"/>
    </source>
</evidence>
<evidence type="ECO:0000313" key="2">
    <source>
        <dbReference type="EMBL" id="OCF60735.1"/>
    </source>
</evidence>
<name>A0A1B9IYX2_9TREE</name>
<feature type="domain" description="N-acetyltransferase" evidence="1">
    <location>
        <begin position="35"/>
        <end position="221"/>
    </location>
</feature>
<dbReference type="InterPro" id="IPR000182">
    <property type="entry name" value="GNAT_dom"/>
</dbReference>
<dbReference type="STRING" id="1331196.A0A1B9IYX2"/>
<keyword evidence="3" id="KW-1185">Reference proteome</keyword>
<dbReference type="PANTHER" id="PTHR43138">
    <property type="entry name" value="ACETYLTRANSFERASE, GNAT FAMILY"/>
    <property type="match status" value="1"/>
</dbReference>
<organism evidence="2 3">
    <name type="scientific">Kwoniella mangroviensis CBS 10435</name>
    <dbReference type="NCBI Taxonomy" id="1331196"/>
    <lineage>
        <taxon>Eukaryota</taxon>
        <taxon>Fungi</taxon>
        <taxon>Dikarya</taxon>
        <taxon>Basidiomycota</taxon>
        <taxon>Agaricomycotina</taxon>
        <taxon>Tremellomycetes</taxon>
        <taxon>Tremellales</taxon>
        <taxon>Cryptococcaceae</taxon>
        <taxon>Kwoniella</taxon>
    </lineage>
</organism>
<dbReference type="Proteomes" id="UP000092583">
    <property type="component" value="Unassembled WGS sequence"/>
</dbReference>
<sequence>MSAYGAIAAPESKGPLEIRSWPLPVEGLVLITYPITGSDAPQEVIEYLFRVFEEELEGGRTYPQEGPLSLEGFTSYFFGSTTIVGVVQSTSEEVKKTIGEALKGKKLEDALAGCYYIKPNYPGRSSHVIQWQNGGFLVPPTQRGRKIGLTLGKSYLLYAPELGYRGSVFNLVYKNNVPSLAIWDQLGFQRVGEIPNAGRLKTGPNGAEEYVDAVIVYKSFV</sequence>
<dbReference type="InterPro" id="IPR016181">
    <property type="entry name" value="Acyl_CoA_acyltransferase"/>
</dbReference>
<dbReference type="EMBL" id="KI669459">
    <property type="protein sequence ID" value="OCF60735.1"/>
    <property type="molecule type" value="Genomic_DNA"/>
</dbReference>
<dbReference type="PROSITE" id="PS51186">
    <property type="entry name" value="GNAT"/>
    <property type="match status" value="1"/>
</dbReference>
<gene>
    <name evidence="2" type="ORF">L486_00374</name>
</gene>
<dbReference type="SUPFAM" id="SSF55729">
    <property type="entry name" value="Acyl-CoA N-acyltransferases (Nat)"/>
    <property type="match status" value="1"/>
</dbReference>
<dbReference type="InterPro" id="IPR052742">
    <property type="entry name" value="Mito_N-acetyltransferase"/>
</dbReference>
<dbReference type="AlphaFoldDB" id="A0A1B9IYX2"/>
<dbReference type="GO" id="GO:0005634">
    <property type="term" value="C:nucleus"/>
    <property type="evidence" value="ECO:0007669"/>
    <property type="project" value="TreeGrafter"/>
</dbReference>
<reference evidence="2 3" key="1">
    <citation type="submission" date="2013-07" db="EMBL/GenBank/DDBJ databases">
        <title>The Genome Sequence of Kwoniella mangroviensis CBS10435.</title>
        <authorList>
            <consortium name="The Broad Institute Genome Sequencing Platform"/>
            <person name="Cuomo C."/>
            <person name="Litvintseva A."/>
            <person name="Chen Y."/>
            <person name="Heitman J."/>
            <person name="Sun S."/>
            <person name="Springer D."/>
            <person name="Dromer F."/>
            <person name="Young S.K."/>
            <person name="Zeng Q."/>
            <person name="Gargeya S."/>
            <person name="Fitzgerald M."/>
            <person name="Abouelleil A."/>
            <person name="Alvarado L."/>
            <person name="Berlin A.M."/>
            <person name="Chapman S.B."/>
            <person name="Dewar J."/>
            <person name="Goldberg J."/>
            <person name="Griggs A."/>
            <person name="Gujja S."/>
            <person name="Hansen M."/>
            <person name="Howarth C."/>
            <person name="Imamovic A."/>
            <person name="Larimer J."/>
            <person name="McCowan C."/>
            <person name="Murphy C."/>
            <person name="Pearson M."/>
            <person name="Priest M."/>
            <person name="Roberts A."/>
            <person name="Saif S."/>
            <person name="Shea T."/>
            <person name="Sykes S."/>
            <person name="Wortman J."/>
            <person name="Nusbaum C."/>
            <person name="Birren B."/>
        </authorList>
    </citation>
    <scope>NUCLEOTIDE SEQUENCE [LARGE SCALE GENOMIC DNA]</scope>
    <source>
        <strain evidence="2 3">CBS 10435</strain>
    </source>
</reference>